<evidence type="ECO:0000256" key="1">
    <source>
        <dbReference type="ARBA" id="ARBA00000085"/>
    </source>
</evidence>
<dbReference type="CDD" id="cd00075">
    <property type="entry name" value="HATPase"/>
    <property type="match status" value="1"/>
</dbReference>
<dbReference type="CDD" id="cd00156">
    <property type="entry name" value="REC"/>
    <property type="match status" value="1"/>
</dbReference>
<evidence type="ECO:0000256" key="3">
    <source>
        <dbReference type="ARBA" id="ARBA00022679"/>
    </source>
</evidence>
<dbReference type="InterPro" id="IPR011006">
    <property type="entry name" value="CheY-like_superfamily"/>
</dbReference>
<dbReference type="SUPFAM" id="SSF47384">
    <property type="entry name" value="Homodimeric domain of signal transducing histidine kinase"/>
    <property type="match status" value="1"/>
</dbReference>
<dbReference type="InterPro" id="IPR005467">
    <property type="entry name" value="His_kinase_dom"/>
</dbReference>
<evidence type="ECO:0000256" key="5">
    <source>
        <dbReference type="ARBA" id="ARBA00022777"/>
    </source>
</evidence>
<evidence type="ECO:0000256" key="9">
    <source>
        <dbReference type="SAM" id="Coils"/>
    </source>
</evidence>
<dbReference type="InterPro" id="IPR036890">
    <property type="entry name" value="HATPase_C_sf"/>
</dbReference>
<dbReference type="InterPro" id="IPR004358">
    <property type="entry name" value="Sig_transdc_His_kin-like_C"/>
</dbReference>
<organism evidence="12 13">
    <name type="scientific">Fulvivirga lutea</name>
    <dbReference type="NCBI Taxonomy" id="2810512"/>
    <lineage>
        <taxon>Bacteria</taxon>
        <taxon>Pseudomonadati</taxon>
        <taxon>Bacteroidota</taxon>
        <taxon>Cytophagia</taxon>
        <taxon>Cytophagales</taxon>
        <taxon>Fulvivirgaceae</taxon>
        <taxon>Fulvivirga</taxon>
    </lineage>
</organism>
<keyword evidence="8" id="KW-0597">Phosphoprotein</keyword>
<evidence type="ECO:0000259" key="10">
    <source>
        <dbReference type="PROSITE" id="PS50109"/>
    </source>
</evidence>
<accession>A0A974WHT5</accession>
<dbReference type="Gene3D" id="3.40.50.2300">
    <property type="match status" value="1"/>
</dbReference>
<dbReference type="GO" id="GO:0005524">
    <property type="term" value="F:ATP binding"/>
    <property type="evidence" value="ECO:0007669"/>
    <property type="project" value="UniProtKB-KW"/>
</dbReference>
<evidence type="ECO:0000256" key="2">
    <source>
        <dbReference type="ARBA" id="ARBA00012438"/>
    </source>
</evidence>
<dbReference type="InterPro" id="IPR035965">
    <property type="entry name" value="PAS-like_dom_sf"/>
</dbReference>
<dbReference type="GO" id="GO:0030295">
    <property type="term" value="F:protein kinase activator activity"/>
    <property type="evidence" value="ECO:0007669"/>
    <property type="project" value="TreeGrafter"/>
</dbReference>
<feature type="domain" description="Histidine kinase" evidence="10">
    <location>
        <begin position="267"/>
        <end position="478"/>
    </location>
</feature>
<proteinExistence type="predicted"/>
<keyword evidence="4" id="KW-0547">Nucleotide-binding</keyword>
<dbReference type="KEGG" id="fuv:JR347_06995"/>
<dbReference type="GO" id="GO:0000156">
    <property type="term" value="F:phosphorelay response regulator activity"/>
    <property type="evidence" value="ECO:0007669"/>
    <property type="project" value="TreeGrafter"/>
</dbReference>
<evidence type="ECO:0000313" key="12">
    <source>
        <dbReference type="EMBL" id="QSE98819.1"/>
    </source>
</evidence>
<dbReference type="Gene3D" id="3.30.450.20">
    <property type="entry name" value="PAS domain"/>
    <property type="match status" value="1"/>
</dbReference>
<evidence type="ECO:0000256" key="7">
    <source>
        <dbReference type="ARBA" id="ARBA00023012"/>
    </source>
</evidence>
<dbReference type="InterPro" id="IPR003594">
    <property type="entry name" value="HATPase_dom"/>
</dbReference>
<dbReference type="Pfam" id="PF00072">
    <property type="entry name" value="Response_reg"/>
    <property type="match status" value="1"/>
</dbReference>
<dbReference type="Proteomes" id="UP000662783">
    <property type="component" value="Chromosome"/>
</dbReference>
<feature type="domain" description="Response regulatory" evidence="11">
    <location>
        <begin position="6"/>
        <end position="122"/>
    </location>
</feature>
<keyword evidence="9" id="KW-0175">Coiled coil</keyword>
<dbReference type="SUPFAM" id="SSF55785">
    <property type="entry name" value="PYP-like sensor domain (PAS domain)"/>
    <property type="match status" value="1"/>
</dbReference>
<dbReference type="RefSeq" id="WP_205723333.1">
    <property type="nucleotide sequence ID" value="NZ_CP070608.1"/>
</dbReference>
<dbReference type="InterPro" id="IPR036097">
    <property type="entry name" value="HisK_dim/P_sf"/>
</dbReference>
<gene>
    <name evidence="12" type="ORF">JR347_06995</name>
</gene>
<sequence>MDKSIKILVVEDEVEDYELIRLELKKANLQFQSKRVASKDELYNECNSLEYDLILCDNKLPAMDATSALKIVREVNQEIPFIIVSGTIGEENAVKLMRLGANDYVNKANQNRLIAVLKREIKEYEVKKSQKEYRKNLVLSELRYKNLMESISDIFFAIDDKLHLLFWNTATEREFQKKVELNAHLLSLFPEWAEEELLITIQKTIDTGQKQTFNLRSQIKNKIEYFEGTATSSNFGATVLIRKVTEKYLNQKNLEKLNNELEVLLYRIGHDLKGPVSSVEGLLNIMQMTSDYDKEKFINMMSVRVGHLKKTLKVLRDVANIKYGKYIQYEIHVNQAIQEIIDSISSNYNTSLVSINTLIDKKLKIKGDILLFKSIIQNLIENAIKYGADVNGRVTIELEIRESGNDILIKILDSGKGIPEPLQDKIFDMFYRGDERSDGSGLGLYIVKQAVEKLHGKIAVTTEVNKGTLFTILIPHSEQLQLNTQ</sequence>
<dbReference type="SMART" id="SM00448">
    <property type="entry name" value="REC"/>
    <property type="match status" value="1"/>
</dbReference>
<keyword evidence="3" id="KW-0808">Transferase</keyword>
<feature type="modified residue" description="4-aspartylphosphate" evidence="8">
    <location>
        <position position="57"/>
    </location>
</feature>
<dbReference type="GO" id="GO:0000155">
    <property type="term" value="F:phosphorelay sensor kinase activity"/>
    <property type="evidence" value="ECO:0007669"/>
    <property type="project" value="InterPro"/>
</dbReference>
<dbReference type="Pfam" id="PF02518">
    <property type="entry name" value="HATPase_c"/>
    <property type="match status" value="1"/>
</dbReference>
<keyword evidence="5 12" id="KW-0418">Kinase</keyword>
<evidence type="ECO:0000256" key="8">
    <source>
        <dbReference type="PROSITE-ProRule" id="PRU00169"/>
    </source>
</evidence>
<dbReference type="GO" id="GO:0007234">
    <property type="term" value="P:osmosensory signaling via phosphorelay pathway"/>
    <property type="evidence" value="ECO:0007669"/>
    <property type="project" value="TreeGrafter"/>
</dbReference>
<dbReference type="AlphaFoldDB" id="A0A974WHT5"/>
<dbReference type="PANTHER" id="PTHR42878">
    <property type="entry name" value="TWO-COMPONENT HISTIDINE KINASE"/>
    <property type="match status" value="1"/>
</dbReference>
<comment type="catalytic activity">
    <reaction evidence="1">
        <text>ATP + protein L-histidine = ADP + protein N-phospho-L-histidine.</text>
        <dbReference type="EC" id="2.7.13.3"/>
    </reaction>
</comment>
<dbReference type="EMBL" id="CP070608">
    <property type="protein sequence ID" value="QSE98819.1"/>
    <property type="molecule type" value="Genomic_DNA"/>
</dbReference>
<evidence type="ECO:0000259" key="11">
    <source>
        <dbReference type="PROSITE" id="PS50110"/>
    </source>
</evidence>
<dbReference type="PRINTS" id="PR00344">
    <property type="entry name" value="BCTRLSENSOR"/>
</dbReference>
<dbReference type="PANTHER" id="PTHR42878:SF7">
    <property type="entry name" value="SENSOR HISTIDINE KINASE GLRK"/>
    <property type="match status" value="1"/>
</dbReference>
<dbReference type="Gene3D" id="3.30.565.10">
    <property type="entry name" value="Histidine kinase-like ATPase, C-terminal domain"/>
    <property type="match status" value="1"/>
</dbReference>
<protein>
    <recommendedName>
        <fullName evidence="2">histidine kinase</fullName>
        <ecNumber evidence="2">2.7.13.3</ecNumber>
    </recommendedName>
</protein>
<dbReference type="PROSITE" id="PS50110">
    <property type="entry name" value="RESPONSE_REGULATORY"/>
    <property type="match status" value="1"/>
</dbReference>
<keyword evidence="7" id="KW-0902">Two-component regulatory system</keyword>
<dbReference type="SUPFAM" id="SSF55874">
    <property type="entry name" value="ATPase domain of HSP90 chaperone/DNA topoisomerase II/histidine kinase"/>
    <property type="match status" value="1"/>
</dbReference>
<evidence type="ECO:0000313" key="13">
    <source>
        <dbReference type="Proteomes" id="UP000662783"/>
    </source>
</evidence>
<dbReference type="InterPro" id="IPR001789">
    <property type="entry name" value="Sig_transdc_resp-reg_receiver"/>
</dbReference>
<dbReference type="SMART" id="SM00387">
    <property type="entry name" value="HATPase_c"/>
    <property type="match status" value="1"/>
</dbReference>
<evidence type="ECO:0000256" key="6">
    <source>
        <dbReference type="ARBA" id="ARBA00022840"/>
    </source>
</evidence>
<keyword evidence="13" id="KW-1185">Reference proteome</keyword>
<name>A0A974WHT5_9BACT</name>
<dbReference type="PROSITE" id="PS50109">
    <property type="entry name" value="HIS_KIN"/>
    <property type="match status" value="1"/>
</dbReference>
<feature type="coiled-coil region" evidence="9">
    <location>
        <begin position="107"/>
        <end position="134"/>
    </location>
</feature>
<dbReference type="InterPro" id="IPR050351">
    <property type="entry name" value="BphY/WalK/GraS-like"/>
</dbReference>
<evidence type="ECO:0000256" key="4">
    <source>
        <dbReference type="ARBA" id="ARBA00022741"/>
    </source>
</evidence>
<keyword evidence="6" id="KW-0067">ATP-binding</keyword>
<dbReference type="EC" id="2.7.13.3" evidence="2"/>
<reference evidence="12" key="1">
    <citation type="submission" date="2021-02" db="EMBL/GenBank/DDBJ databases">
        <title>Fulvivirga sp. S481 isolated from sea water.</title>
        <authorList>
            <person name="Bae S.S."/>
            <person name="Baek K."/>
        </authorList>
    </citation>
    <scope>NUCLEOTIDE SEQUENCE</scope>
    <source>
        <strain evidence="12">S481</strain>
    </source>
</reference>
<dbReference type="SUPFAM" id="SSF52172">
    <property type="entry name" value="CheY-like"/>
    <property type="match status" value="1"/>
</dbReference>